<keyword evidence="4" id="KW-1185">Reference proteome</keyword>
<gene>
    <name evidence="3" type="ORF">GY22_10565</name>
</gene>
<keyword evidence="2" id="KW-0472">Membrane</keyword>
<keyword evidence="2" id="KW-0812">Transmembrane</keyword>
<organism evidence="3 4">
    <name type="scientific">Kocuria rosea subsp. polaris</name>
    <dbReference type="NCBI Taxonomy" id="136273"/>
    <lineage>
        <taxon>Bacteria</taxon>
        <taxon>Bacillati</taxon>
        <taxon>Actinomycetota</taxon>
        <taxon>Actinomycetes</taxon>
        <taxon>Micrococcales</taxon>
        <taxon>Micrococcaceae</taxon>
        <taxon>Kocuria</taxon>
    </lineage>
</organism>
<reference evidence="3 4" key="1">
    <citation type="journal article" date="2003" name="Int. J. Syst. Evol. Microbiol.">
        <title>Kocuria polaris sp. nov., an orange-pigmented psychrophilic bacterium isolated from an Antarctic cyanobacterial mat sample.</title>
        <authorList>
            <person name="Reddy G.S."/>
            <person name="Prakash J.S."/>
            <person name="Prabahar V."/>
            <person name="Matsumoto G.I."/>
            <person name="Stackebrandt E."/>
            <person name="Shivaji S."/>
        </authorList>
    </citation>
    <scope>NUCLEOTIDE SEQUENCE [LARGE SCALE GENOMIC DNA]</scope>
    <source>
        <strain evidence="3 4">CMS 76or</strain>
    </source>
</reference>
<dbReference type="InterPro" id="IPR025339">
    <property type="entry name" value="DUF4245"/>
</dbReference>
<sequence>MSSSTPDRPAEHPSAEHPAAAGPGTAPGSEAPEAPEQPLPQITEKQARRLNAPVQGMIISMAVLLLLVLPFVWLQPRPDAQPYRPDVDVAQEADFVADEAPFTPVVPEPGEDWTANYARWNGGAAEGVPFWEIGWATPQGSFIGLVQTSMANPTWLAQQAEAVPATATVDVGGVPWDVHVREESRNQDALTVYTGEVNGSTVVLKGDASGAELDRLAAAVAEDLTDAPAPRTTEMP</sequence>
<dbReference type="RefSeq" id="WP_035927134.1">
    <property type="nucleotide sequence ID" value="NZ_JSUH01000008.1"/>
</dbReference>
<evidence type="ECO:0000313" key="3">
    <source>
        <dbReference type="EMBL" id="KHD97422.1"/>
    </source>
</evidence>
<dbReference type="EMBL" id="JSUH01000008">
    <property type="protein sequence ID" value="KHD97422.1"/>
    <property type="molecule type" value="Genomic_DNA"/>
</dbReference>
<dbReference type="Proteomes" id="UP000030466">
    <property type="component" value="Unassembled WGS sequence"/>
</dbReference>
<keyword evidence="2" id="KW-1133">Transmembrane helix</keyword>
<dbReference type="Pfam" id="PF14030">
    <property type="entry name" value="DUF4245"/>
    <property type="match status" value="1"/>
</dbReference>
<comment type="caution">
    <text evidence="3">The sequence shown here is derived from an EMBL/GenBank/DDBJ whole genome shotgun (WGS) entry which is preliminary data.</text>
</comment>
<feature type="region of interest" description="Disordered" evidence="1">
    <location>
        <begin position="1"/>
        <end position="38"/>
    </location>
</feature>
<accession>A0A0A6YCH0</accession>
<feature type="transmembrane region" description="Helical" evidence="2">
    <location>
        <begin position="54"/>
        <end position="74"/>
    </location>
</feature>
<proteinExistence type="predicted"/>
<feature type="compositionally biased region" description="Low complexity" evidence="1">
    <location>
        <begin position="16"/>
        <end position="38"/>
    </location>
</feature>
<evidence type="ECO:0008006" key="5">
    <source>
        <dbReference type="Google" id="ProtNLM"/>
    </source>
</evidence>
<name>A0A0A6YCH0_KOCRO</name>
<evidence type="ECO:0000313" key="4">
    <source>
        <dbReference type="Proteomes" id="UP000030466"/>
    </source>
</evidence>
<protein>
    <recommendedName>
        <fullName evidence="5">DUF4245 domain-containing protein</fullName>
    </recommendedName>
</protein>
<dbReference type="OrthoDB" id="4801970at2"/>
<evidence type="ECO:0000256" key="1">
    <source>
        <dbReference type="SAM" id="MobiDB-lite"/>
    </source>
</evidence>
<evidence type="ECO:0000256" key="2">
    <source>
        <dbReference type="SAM" id="Phobius"/>
    </source>
</evidence>
<dbReference type="AlphaFoldDB" id="A0A0A6YCH0"/>